<protein>
    <submittedName>
        <fullName evidence="2">Uncharacterized protein</fullName>
    </submittedName>
</protein>
<dbReference type="EMBL" id="JAFCMP010000057">
    <property type="protein sequence ID" value="KAG5189123.1"/>
    <property type="molecule type" value="Genomic_DNA"/>
</dbReference>
<dbReference type="AlphaFoldDB" id="A0A835ZHP0"/>
<name>A0A835ZHP0_9STRA</name>
<feature type="signal peptide" evidence="1">
    <location>
        <begin position="1"/>
        <end position="16"/>
    </location>
</feature>
<evidence type="ECO:0000313" key="2">
    <source>
        <dbReference type="EMBL" id="KAG5189123.1"/>
    </source>
</evidence>
<reference evidence="2" key="1">
    <citation type="submission" date="2021-02" db="EMBL/GenBank/DDBJ databases">
        <title>First Annotated Genome of the Yellow-green Alga Tribonema minus.</title>
        <authorList>
            <person name="Mahan K.M."/>
        </authorList>
    </citation>
    <scope>NUCLEOTIDE SEQUENCE</scope>
    <source>
        <strain evidence="2">UTEX B ZZ1240</strain>
    </source>
</reference>
<keyword evidence="1" id="KW-0732">Signal</keyword>
<accession>A0A835ZHP0</accession>
<keyword evidence="3" id="KW-1185">Reference proteome</keyword>
<comment type="caution">
    <text evidence="2">The sequence shown here is derived from an EMBL/GenBank/DDBJ whole genome shotgun (WGS) entry which is preliminary data.</text>
</comment>
<gene>
    <name evidence="2" type="ORF">JKP88DRAFT_275592</name>
</gene>
<evidence type="ECO:0000313" key="3">
    <source>
        <dbReference type="Proteomes" id="UP000664859"/>
    </source>
</evidence>
<proteinExistence type="predicted"/>
<feature type="chain" id="PRO_5032533836" evidence="1">
    <location>
        <begin position="17"/>
        <end position="120"/>
    </location>
</feature>
<sequence>MARRLVVVDVRRLLAALLVDHCALDGIFFKLVDSDHEEMELAQVIVLHGWCCGRTRPWMQVRITGNRGGAHGDQRMLCGPGQHLAGGLTAAFPVASGAEYLVTGGLKIRLAAGADPVLGV</sequence>
<dbReference type="Proteomes" id="UP000664859">
    <property type="component" value="Unassembled WGS sequence"/>
</dbReference>
<organism evidence="2 3">
    <name type="scientific">Tribonema minus</name>
    <dbReference type="NCBI Taxonomy" id="303371"/>
    <lineage>
        <taxon>Eukaryota</taxon>
        <taxon>Sar</taxon>
        <taxon>Stramenopiles</taxon>
        <taxon>Ochrophyta</taxon>
        <taxon>PX clade</taxon>
        <taxon>Xanthophyceae</taxon>
        <taxon>Tribonematales</taxon>
        <taxon>Tribonemataceae</taxon>
        <taxon>Tribonema</taxon>
    </lineage>
</organism>
<evidence type="ECO:0000256" key="1">
    <source>
        <dbReference type="SAM" id="SignalP"/>
    </source>
</evidence>